<proteinExistence type="predicted"/>
<evidence type="ECO:0000313" key="1">
    <source>
        <dbReference type="EMBL" id="CDW29801.1"/>
    </source>
</evidence>
<accession>A0A0K2TWP1</accession>
<protein>
    <submittedName>
        <fullName evidence="1">Uncharacterized protein</fullName>
    </submittedName>
</protein>
<sequence length="31" mass="3740">MKSSYSNFEPLKKTHFFILEQKLEHTRLISS</sequence>
<dbReference type="EMBL" id="HACA01012440">
    <property type="protein sequence ID" value="CDW29801.1"/>
    <property type="molecule type" value="Transcribed_RNA"/>
</dbReference>
<organism evidence="1">
    <name type="scientific">Lepeophtheirus salmonis</name>
    <name type="common">Salmon louse</name>
    <name type="synonym">Caligus salmonis</name>
    <dbReference type="NCBI Taxonomy" id="72036"/>
    <lineage>
        <taxon>Eukaryota</taxon>
        <taxon>Metazoa</taxon>
        <taxon>Ecdysozoa</taxon>
        <taxon>Arthropoda</taxon>
        <taxon>Crustacea</taxon>
        <taxon>Multicrustacea</taxon>
        <taxon>Hexanauplia</taxon>
        <taxon>Copepoda</taxon>
        <taxon>Siphonostomatoida</taxon>
        <taxon>Caligidae</taxon>
        <taxon>Lepeophtheirus</taxon>
    </lineage>
</organism>
<reference evidence="1" key="1">
    <citation type="submission" date="2014-05" db="EMBL/GenBank/DDBJ databases">
        <authorList>
            <person name="Chronopoulou M."/>
        </authorList>
    </citation>
    <scope>NUCLEOTIDE SEQUENCE</scope>
    <source>
        <tissue evidence="1">Whole organism</tissue>
    </source>
</reference>
<name>A0A0K2TWP1_LEPSM</name>
<dbReference type="AlphaFoldDB" id="A0A0K2TWP1"/>